<gene>
    <name evidence="3" type="ORF">C1J01_26510</name>
</gene>
<dbReference type="InterPro" id="IPR003010">
    <property type="entry name" value="C-N_Hydrolase"/>
</dbReference>
<dbReference type="InterPro" id="IPR050345">
    <property type="entry name" value="Aliph_Amidase/BUP"/>
</dbReference>
<dbReference type="PANTHER" id="PTHR43674">
    <property type="entry name" value="NITRILASE C965.09-RELATED"/>
    <property type="match status" value="1"/>
</dbReference>
<reference evidence="3 4" key="1">
    <citation type="submission" date="2018-01" db="EMBL/GenBank/DDBJ databases">
        <title>Draft genome sequence of Nonomuraea sp. KC333.</title>
        <authorList>
            <person name="Sahin N."/>
            <person name="Saygin H."/>
            <person name="Ay H."/>
        </authorList>
    </citation>
    <scope>NUCLEOTIDE SEQUENCE [LARGE SCALE GENOMIC DNA]</scope>
    <source>
        <strain evidence="3 4">KC333</strain>
    </source>
</reference>
<evidence type="ECO:0000313" key="4">
    <source>
        <dbReference type="Proteomes" id="UP000249304"/>
    </source>
</evidence>
<dbReference type="Pfam" id="PF00795">
    <property type="entry name" value="CN_hydrolase"/>
    <property type="match status" value="1"/>
</dbReference>
<keyword evidence="1" id="KW-0378">Hydrolase</keyword>
<dbReference type="SUPFAM" id="SSF56317">
    <property type="entry name" value="Carbon-nitrogen hydrolase"/>
    <property type="match status" value="2"/>
</dbReference>
<comment type="caution">
    <text evidence="3">The sequence shown here is derived from an EMBL/GenBank/DDBJ whole genome shotgun (WGS) entry which is preliminary data.</text>
</comment>
<proteinExistence type="predicted"/>
<feature type="domain" description="CN hydrolase" evidence="2">
    <location>
        <begin position="15"/>
        <end position="255"/>
    </location>
</feature>
<evidence type="ECO:0000259" key="2">
    <source>
        <dbReference type="PROSITE" id="PS50263"/>
    </source>
</evidence>
<keyword evidence="4" id="KW-1185">Reference proteome</keyword>
<dbReference type="InterPro" id="IPR036526">
    <property type="entry name" value="C-N_Hydrolase_sf"/>
</dbReference>
<evidence type="ECO:0000313" key="3">
    <source>
        <dbReference type="EMBL" id="PZG14598.1"/>
    </source>
</evidence>
<protein>
    <recommendedName>
        <fullName evidence="2">CN hydrolase domain-containing protein</fullName>
    </recommendedName>
</protein>
<dbReference type="PANTHER" id="PTHR43674:SF16">
    <property type="entry name" value="CARBON-NITROGEN FAMILY, PUTATIVE (AFU_ORTHOLOGUE AFUA_5G02350)-RELATED"/>
    <property type="match status" value="1"/>
</dbReference>
<dbReference type="AlphaFoldDB" id="A0A2W2EQE4"/>
<dbReference type="GO" id="GO:0016811">
    <property type="term" value="F:hydrolase activity, acting on carbon-nitrogen (but not peptide) bonds, in linear amides"/>
    <property type="evidence" value="ECO:0007669"/>
    <property type="project" value="TreeGrafter"/>
</dbReference>
<dbReference type="PROSITE" id="PS50263">
    <property type="entry name" value="CN_HYDROLASE"/>
    <property type="match status" value="1"/>
</dbReference>
<evidence type="ECO:0000256" key="1">
    <source>
        <dbReference type="ARBA" id="ARBA00022801"/>
    </source>
</evidence>
<sequence>MMWSPRMPQNTPGAVTVGAVQLVSAHGDVPANLDAIEELAARAAAGGARVVVTPELALTGYLWPDEDAVRGLAEPVDGPSVRRLARLCRATGAWLVLGMPELDTRVGTLHNTCVLIGPDGPVDAYRKAHPFVADPLWAADGHLPPPVWDTPAGRCVPLICADMDYPESARYAALSGADWIALPTAWVDEPGPSATWRLRAWENGLPVVAADQAGAETMHGRRVQFSGGSCVIDHTGDVVTALDDGPGVLTAELDLAAARDLRHRLLAARRPAEYRPLARTTTWPRESRHALTGDSSGSEVLVAVHTPAVGGGAELPPPPPEGTRLTVLPAFHLTGGVPDPAAARTALDRLSAWCARHACEAVTALAVPSRLDEQDVPGVASRPGGATASGVAAGGVRYAVVLVGGEGVIARRDVTHLGAHASWAEPGGEPTRTVRRPWGTLGLLAGEELAPFEPSRVAAVEGADVIAVPAAVSWPFPVPFDGTRVPLEPEELRRPDPAFAHPARLRAGDSHVWVALANDGPVPGGVFAPDHVAVPRREVLATEPGWTSLSCPLSGPDDMGAVCAAKPQLARRRADLFTAALLAPATVLPESQATAAG</sequence>
<organism evidence="3 4">
    <name type="scientific">Nonomuraea aridisoli</name>
    <dbReference type="NCBI Taxonomy" id="2070368"/>
    <lineage>
        <taxon>Bacteria</taxon>
        <taxon>Bacillati</taxon>
        <taxon>Actinomycetota</taxon>
        <taxon>Actinomycetes</taxon>
        <taxon>Streptosporangiales</taxon>
        <taxon>Streptosporangiaceae</taxon>
        <taxon>Nonomuraea</taxon>
    </lineage>
</organism>
<name>A0A2W2EQE4_9ACTN</name>
<dbReference type="EMBL" id="POUD01000124">
    <property type="protein sequence ID" value="PZG14598.1"/>
    <property type="molecule type" value="Genomic_DNA"/>
</dbReference>
<dbReference type="Gene3D" id="3.60.110.10">
    <property type="entry name" value="Carbon-nitrogen hydrolase"/>
    <property type="match status" value="2"/>
</dbReference>
<dbReference type="Proteomes" id="UP000249304">
    <property type="component" value="Unassembled WGS sequence"/>
</dbReference>
<accession>A0A2W2EQE4</accession>
<dbReference type="OrthoDB" id="9811121at2"/>